<keyword evidence="2" id="KW-1185">Reference proteome</keyword>
<accession>A0A7S7SMC6</accession>
<dbReference type="KEGG" id="pfer:IRI77_14645"/>
<proteinExistence type="predicted"/>
<protein>
    <recommendedName>
        <fullName evidence="3">Lipoprotein</fullName>
    </recommendedName>
</protein>
<evidence type="ECO:0000313" key="2">
    <source>
        <dbReference type="Proteomes" id="UP000593892"/>
    </source>
</evidence>
<gene>
    <name evidence="1" type="ORF">IRI77_14645</name>
</gene>
<evidence type="ECO:0000313" key="1">
    <source>
        <dbReference type="EMBL" id="QOY91132.1"/>
    </source>
</evidence>
<name>A0A7S7SMC6_PALFE</name>
<dbReference type="PROSITE" id="PS51257">
    <property type="entry name" value="PROKAR_LIPOPROTEIN"/>
    <property type="match status" value="1"/>
</dbReference>
<dbReference type="AlphaFoldDB" id="A0A7S7SMC6"/>
<dbReference type="RefSeq" id="WP_194452787.1">
    <property type="nucleotide sequence ID" value="NZ_CP063849.1"/>
</dbReference>
<reference evidence="1 2" key="1">
    <citation type="submission" date="2020-10" db="EMBL/GenBank/DDBJ databases">
        <title>Complete genome sequence of Paludibaculum fermentans P105T, a facultatively anaerobic acidobacterium capable of dissimilatory Fe(III) reduction.</title>
        <authorList>
            <person name="Dedysh S.N."/>
            <person name="Beletsky A.V."/>
            <person name="Kulichevskaya I.S."/>
            <person name="Mardanov A.V."/>
            <person name="Ravin N.V."/>
        </authorList>
    </citation>
    <scope>NUCLEOTIDE SEQUENCE [LARGE SCALE GENOMIC DNA]</scope>
    <source>
        <strain evidence="1 2">P105</strain>
    </source>
</reference>
<evidence type="ECO:0008006" key="3">
    <source>
        <dbReference type="Google" id="ProtNLM"/>
    </source>
</evidence>
<dbReference type="EMBL" id="CP063849">
    <property type="protein sequence ID" value="QOY91132.1"/>
    <property type="molecule type" value="Genomic_DNA"/>
</dbReference>
<dbReference type="Proteomes" id="UP000593892">
    <property type="component" value="Chromosome"/>
</dbReference>
<sequence length="176" mass="19661">MLGRILILSLPLLLAGCVKYPEPYRPPVQRKPMEVGGDLKLSHYIGMSMPNAADHFISGVVPDLHDGAWRWVTKSPTFQFQVPTTKSLRLKADLTVPDITFEQTGPVKITISVGSHLLETLEFPKPGQRIFEKAVPEEWLTATRTNLVRLEIDKLWTSPADGVQRGFIITSIGFVQ</sequence>
<organism evidence="1 2">
    <name type="scientific">Paludibaculum fermentans</name>
    <dbReference type="NCBI Taxonomy" id="1473598"/>
    <lineage>
        <taxon>Bacteria</taxon>
        <taxon>Pseudomonadati</taxon>
        <taxon>Acidobacteriota</taxon>
        <taxon>Terriglobia</taxon>
        <taxon>Bryobacterales</taxon>
        <taxon>Bryobacteraceae</taxon>
        <taxon>Paludibaculum</taxon>
    </lineage>
</organism>